<dbReference type="RefSeq" id="WP_232521599.1">
    <property type="nucleotide sequence ID" value="NZ_BOPI01000075.1"/>
</dbReference>
<feature type="region of interest" description="Disordered" evidence="1">
    <location>
        <begin position="769"/>
        <end position="795"/>
    </location>
</feature>
<proteinExistence type="predicted"/>
<dbReference type="AlphaFoldDB" id="A0A1H7E5A1"/>
<dbReference type="Pfam" id="PF01507">
    <property type="entry name" value="PAPS_reduct"/>
    <property type="match status" value="1"/>
</dbReference>
<dbReference type="InterPro" id="IPR025048">
    <property type="entry name" value="DUF3987"/>
</dbReference>
<dbReference type="EMBL" id="FNYV01000019">
    <property type="protein sequence ID" value="SEK05775.1"/>
    <property type="molecule type" value="Genomic_DNA"/>
</dbReference>
<organism evidence="3 4">
    <name type="scientific">Micromonospora phaseoli</name>
    <dbReference type="NCBI Taxonomy" id="1144548"/>
    <lineage>
        <taxon>Bacteria</taxon>
        <taxon>Bacillati</taxon>
        <taxon>Actinomycetota</taxon>
        <taxon>Actinomycetes</taxon>
        <taxon>Micromonosporales</taxon>
        <taxon>Micromonosporaceae</taxon>
        <taxon>Micromonospora</taxon>
    </lineage>
</organism>
<dbReference type="CDD" id="cd01986">
    <property type="entry name" value="AANH-like"/>
    <property type="match status" value="1"/>
</dbReference>
<dbReference type="Pfam" id="PF13148">
    <property type="entry name" value="DUF3987"/>
    <property type="match status" value="1"/>
</dbReference>
<dbReference type="SUPFAM" id="SSF52402">
    <property type="entry name" value="Adenine nucleotide alpha hydrolases-like"/>
    <property type="match status" value="1"/>
</dbReference>
<dbReference type="Gene3D" id="3.40.50.620">
    <property type="entry name" value="HUPs"/>
    <property type="match status" value="1"/>
</dbReference>
<keyword evidence="4" id="KW-1185">Reference proteome</keyword>
<evidence type="ECO:0000313" key="3">
    <source>
        <dbReference type="EMBL" id="SEK05775.1"/>
    </source>
</evidence>
<protein>
    <submittedName>
        <fullName evidence="3">Phosphoadenosine phosphosulfate reductase family protein</fullName>
    </submittedName>
</protein>
<name>A0A1H7E5A1_9ACTN</name>
<dbReference type="Proteomes" id="UP000198707">
    <property type="component" value="Unassembled WGS sequence"/>
</dbReference>
<evidence type="ECO:0000256" key="1">
    <source>
        <dbReference type="SAM" id="MobiDB-lite"/>
    </source>
</evidence>
<feature type="domain" description="Phosphoadenosine phosphosulphate reductase" evidence="2">
    <location>
        <begin position="9"/>
        <end position="109"/>
    </location>
</feature>
<sequence length="795" mass="85182">MSGQVRHRHVVMFSGGITSWAVARKVAAEHGTNGLTLLFADTRIEDEDLYRFAEEAAADIGVPLTTIADGRTPWEVFADQRIIGNSRIAPCSKLLKQVPCRRWLEKHTEPETTTVYVGIDWTETHRMPAIEAGHLPWTVKAPLCEPPFSDKADLLNAAREAGITPPRLYGLGFAHNNCGGACVRGGQAQWAHLMKVFPDRYAANEAAEQHMRRDLGKNVAILRDRRGGTVRPLPLTELRHRITGTSTEAAYDADDWGGCGCFTSTEENSMPPASRLHLVTDHPENHEVPPASTGPLWDMPVPLTGAAIAPPPFPLDVFPRWLGEMATGVARFTATDPAMAGTLAVAVLSACAGGRLEVEPVPGWREPVNIFTAVIAGPGERKSPVHRAMTAPLFAAQSTLSDAIRPRIAEAAALRDIADRQAEQAKAQAAKATDPGKRDDATADAVAAAIAAEAITVPGLPKLIVDDATPEVLINLMAANGGRMAIISDEGGIFDTLAGRYSASPNLDPYLKGHAGQPMSNERITREGASIEKPALTVCVMAQPVVLRQFGGNAGLAGRGLPARFLFALPASMAGYRPVDTPPVPEPVAAGYRQRVHDLAATFAEWVDPAVVVLTEEAGKVRRAAAEQVEAELRPGGSLHDMREWGNKLAGATLRLAGLLHVAHHPADAWQRPIDADRMADAVRLADFFAAHYRAAIATITADATTETARRVLAIVTAKGMNTFTRRELHRRCHRQLPRAADVTAVLDVLTAHGWIRTTDSGGYEVHPRAADHAPASGDTVTTTPVSHVSAAHST</sequence>
<gene>
    <name evidence="3" type="ORF">SAMN05443287_11932</name>
</gene>
<dbReference type="InterPro" id="IPR014729">
    <property type="entry name" value="Rossmann-like_a/b/a_fold"/>
</dbReference>
<feature type="compositionally biased region" description="Polar residues" evidence="1">
    <location>
        <begin position="779"/>
        <end position="795"/>
    </location>
</feature>
<dbReference type="InterPro" id="IPR002500">
    <property type="entry name" value="PAPS_reduct_dom"/>
</dbReference>
<reference evidence="4" key="1">
    <citation type="submission" date="2016-10" db="EMBL/GenBank/DDBJ databases">
        <authorList>
            <person name="Varghese N."/>
            <person name="Submissions S."/>
        </authorList>
    </citation>
    <scope>NUCLEOTIDE SEQUENCE [LARGE SCALE GENOMIC DNA]</scope>
    <source>
        <strain evidence="4">CGMCC 4.7038</strain>
    </source>
</reference>
<evidence type="ECO:0000259" key="2">
    <source>
        <dbReference type="Pfam" id="PF01507"/>
    </source>
</evidence>
<evidence type="ECO:0000313" key="4">
    <source>
        <dbReference type="Proteomes" id="UP000198707"/>
    </source>
</evidence>
<accession>A0A1H7E5A1</accession>
<dbReference type="STRING" id="1144548.SAMN05443287_11932"/>
<dbReference type="GO" id="GO:0003824">
    <property type="term" value="F:catalytic activity"/>
    <property type="evidence" value="ECO:0007669"/>
    <property type="project" value="InterPro"/>
</dbReference>